<dbReference type="SUPFAM" id="SSF54427">
    <property type="entry name" value="NTF2-like"/>
    <property type="match status" value="1"/>
</dbReference>
<dbReference type="Pfam" id="PF12680">
    <property type="entry name" value="SnoaL_2"/>
    <property type="match status" value="1"/>
</dbReference>
<evidence type="ECO:0000259" key="1">
    <source>
        <dbReference type="Pfam" id="PF12680"/>
    </source>
</evidence>
<name>A0ABV8KS58_9ACTN</name>
<keyword evidence="3" id="KW-1185">Reference proteome</keyword>
<dbReference type="Proteomes" id="UP001595868">
    <property type="component" value="Unassembled WGS sequence"/>
</dbReference>
<sequence length="142" mass="15805">MDTRTDLTPGDDLAGYLTSYAQEMAFGAEEPETILDRYHTPDFVLHNDGLPLDRQRLLDHVRPVRKQVRRGKITDCRVDVHQTLVAGAQVAGRYTLTAVLGGKATVTEIYMFGELAPDGRLRRIDQVTRVPGTQQAEAARLS</sequence>
<dbReference type="EMBL" id="JBHSBN010000015">
    <property type="protein sequence ID" value="MFC4108461.1"/>
    <property type="molecule type" value="Genomic_DNA"/>
</dbReference>
<feature type="domain" description="SnoaL-like" evidence="1">
    <location>
        <begin position="25"/>
        <end position="123"/>
    </location>
</feature>
<evidence type="ECO:0000313" key="2">
    <source>
        <dbReference type="EMBL" id="MFC4108461.1"/>
    </source>
</evidence>
<dbReference type="RefSeq" id="WP_377548731.1">
    <property type="nucleotide sequence ID" value="NZ_JBHSBN010000015.1"/>
</dbReference>
<accession>A0ABV8KS58</accession>
<evidence type="ECO:0000313" key="3">
    <source>
        <dbReference type="Proteomes" id="UP001595868"/>
    </source>
</evidence>
<reference evidence="3" key="1">
    <citation type="journal article" date="2019" name="Int. J. Syst. Evol. Microbiol.">
        <title>The Global Catalogue of Microorganisms (GCM) 10K type strain sequencing project: providing services to taxonomists for standard genome sequencing and annotation.</title>
        <authorList>
            <consortium name="The Broad Institute Genomics Platform"/>
            <consortium name="The Broad Institute Genome Sequencing Center for Infectious Disease"/>
            <person name="Wu L."/>
            <person name="Ma J."/>
        </authorList>
    </citation>
    <scope>NUCLEOTIDE SEQUENCE [LARGE SCALE GENOMIC DNA]</scope>
    <source>
        <strain evidence="3">2902at01</strain>
    </source>
</reference>
<dbReference type="Gene3D" id="3.10.450.50">
    <property type="match status" value="1"/>
</dbReference>
<organism evidence="2 3">
    <name type="scientific">Micromonospora zhanjiangensis</name>
    <dbReference type="NCBI Taxonomy" id="1522057"/>
    <lineage>
        <taxon>Bacteria</taxon>
        <taxon>Bacillati</taxon>
        <taxon>Actinomycetota</taxon>
        <taxon>Actinomycetes</taxon>
        <taxon>Micromonosporales</taxon>
        <taxon>Micromonosporaceae</taxon>
        <taxon>Micromonospora</taxon>
    </lineage>
</organism>
<protein>
    <submittedName>
        <fullName evidence="2">Nuclear transport factor 2 family protein</fullName>
    </submittedName>
</protein>
<gene>
    <name evidence="2" type="ORF">ACFOX0_21315</name>
</gene>
<dbReference type="InterPro" id="IPR037401">
    <property type="entry name" value="SnoaL-like"/>
</dbReference>
<dbReference type="InterPro" id="IPR032710">
    <property type="entry name" value="NTF2-like_dom_sf"/>
</dbReference>
<proteinExistence type="predicted"/>
<comment type="caution">
    <text evidence="2">The sequence shown here is derived from an EMBL/GenBank/DDBJ whole genome shotgun (WGS) entry which is preliminary data.</text>
</comment>